<accession>A0ABW6C1N1</accession>
<dbReference type="EMBL" id="JBHUOX010000024">
    <property type="protein sequence ID" value="MFD3003116.1"/>
    <property type="molecule type" value="Genomic_DNA"/>
</dbReference>
<protein>
    <submittedName>
        <fullName evidence="8">Translocation/assembly module TamB domain-containing protein</fullName>
    </submittedName>
</protein>
<evidence type="ECO:0000256" key="1">
    <source>
        <dbReference type="ARBA" id="ARBA00004167"/>
    </source>
</evidence>
<dbReference type="Pfam" id="PF04357">
    <property type="entry name" value="TamB"/>
    <property type="match status" value="2"/>
</dbReference>
<evidence type="ECO:0000256" key="2">
    <source>
        <dbReference type="ARBA" id="ARBA00022692"/>
    </source>
</evidence>
<name>A0ABW6C1N1_9BACT</name>
<sequence>MASAKHIGRIILKVILWPLAIVIGLLILIVIALQFPQVQNWAANKGAAYLSDTLNTEVRIGGFTTDWRNTLVLTEVYVEDQQQDTLWYSERLGVDMRIFSLLSGELNVGEVNLRNATVKLHIREDSTTNFDFITEAFATDTTAAPQPADTASAAMQISLGTVILDNVYLVFRDEAGGNYIKSRVGALETTMDEIDLDAQRYLVDEIELANTWVDYEQTKLPPPDTAAYEPLELEFGLNRVALDNIRVSFLSYPSNQRIELDLEESELVADNINLKDARVDLQSFMLRNADVKYVQEKYTPADSLAVNPARTAEELDESVEEASGQPMNWVVTLGELDVSDLDVQFDNDAPKQTQGMDYDHLLFTDIVLNAQDILYSLNQVRVDLNQLTLQEQSGFALKNFEAQIEMDSTSASLKNLDLRTGNSYLQNDLAMTYPSLEAITEQPSQVSLQLDINNSFVGMQDVLYFAPDLAADPSFKSIANSSIKIEAEASGQLDNLRINNLQLAGLKDTYVDASGVVRNAMDPDNLYLDLNIDRFTTTRTDILALAPAGTIPPDFRIPSQISLEGNYQGTLTAFDAKADLRSSFGNVAAVVDMDANENFTATVRSGGFDLGQLMTDSLGLGKVALTAKATGNGLTPETMKAVVEADIQLFDYNGYSYNDIDVNARIDRGLYQVEANAEDENLNFDLNGTFNMRDSLQAAYAFNLDLREADLQALNLYPEPLAVQGQLQGEFTGADPSTLSGTLQGEQLVVNYNETTYPIDSLLLTLEQTGEVAELNLTSDVADAEMHFENSLATLPTALQKYFSNYFDLQPDPPYPADVNLEDFRFVLDLKQTDLIKAFVPGLTQLQIDTAITGAYNAQTQQLVVDGHVNAITYTDYTLRDLDLRLRGDQNELNYNLDLQRLVSPSLQMQNITLEGAALDDALTVRLGIAGDSLQNGDRFVLGGTLNSEGQGYRFSFNPDQLVVNGDDWDVPQDNYLQFGTDFIYANNVVLQHNNQAIALNSSGPVGPTAPLNIGFDNVDIGYIMSTFQDPQDSLIAGTINGEATLNNIMSGTLSFTSDLAVTDLVYEGTPVGDLALEASSAGENRYNIDAKLTDNGNQVLVNGFVETQPNATLLNLDANIANLNISSLEGFTAGMVNQMDGKASGDLRITGTVENPDITGQLNFDQAQFNIAMFGSLFTLEDERLLFNEQGIRFPDFTITDSLGNDLVVEGIIETETYTDFQFALSVETDKFLALNSTAENNELFYGTVFVAADATIGGNMAQPEVDVTARVLDGSNFTTVIPAESTGAAEREGIVEFVNLNADLTKIISRPEEQDSVEITGFVGADVEAEITVTETTPITIVLDPITGDNLVVRGTADPLFIGMRPSGEINMSGRYTIESGRYSMDFYDLASRELDIAEGSYISWSGDPLQATMDITAIYNVETAPQELVASQVAGVENPALKNQVEFQVLVNVEGDLLTPDISFDIQLAEEEQGNVPEQVVSSLGNLRQDEAELNKQVFALLVLNRFLAPDPLASSGGGLEASARNSLSGVLSDQLNALTSRYAGGLGLELGVDSYQDHSSGTAQGRTDLNVALKQQFLNDRLTVRVGTDIGLEGGNRSNQTMSGFGGDISVEYSLTEDGRLRVRGFQRNQYEGVLEGGDVRATGLSLIYVREYNDFADLFRSVEAVQRKEEARKLEEAKKIREQQQAIKEEEKELQEEGIEQ</sequence>
<organism evidence="8 9">
    <name type="scientific">Pontibacter toksunensis</name>
    <dbReference type="NCBI Taxonomy" id="1332631"/>
    <lineage>
        <taxon>Bacteria</taxon>
        <taxon>Pseudomonadati</taxon>
        <taxon>Bacteroidota</taxon>
        <taxon>Cytophagia</taxon>
        <taxon>Cytophagales</taxon>
        <taxon>Hymenobacteraceae</taxon>
        <taxon>Pontibacter</taxon>
    </lineage>
</organism>
<feature type="region of interest" description="Disordered" evidence="5">
    <location>
        <begin position="1678"/>
        <end position="1706"/>
    </location>
</feature>
<comment type="subcellular location">
    <subcellularLocation>
        <location evidence="1">Membrane</location>
        <topology evidence="1">Single-pass membrane protein</topology>
    </subcellularLocation>
</comment>
<comment type="caution">
    <text evidence="8">The sequence shown here is derived from an EMBL/GenBank/DDBJ whole genome shotgun (WGS) entry which is preliminary data.</text>
</comment>
<keyword evidence="2 6" id="KW-0812">Transmembrane</keyword>
<dbReference type="RefSeq" id="WP_377489947.1">
    <property type="nucleotide sequence ID" value="NZ_JBHUOX010000024.1"/>
</dbReference>
<keyword evidence="3 6" id="KW-1133">Transmembrane helix</keyword>
<evidence type="ECO:0000256" key="5">
    <source>
        <dbReference type="SAM" id="MobiDB-lite"/>
    </source>
</evidence>
<evidence type="ECO:0000256" key="4">
    <source>
        <dbReference type="ARBA" id="ARBA00023136"/>
    </source>
</evidence>
<evidence type="ECO:0000256" key="6">
    <source>
        <dbReference type="SAM" id="Phobius"/>
    </source>
</evidence>
<feature type="domain" description="Translocation and assembly module TamB C-terminal" evidence="7">
    <location>
        <begin position="1096"/>
        <end position="1181"/>
    </location>
</feature>
<proteinExistence type="predicted"/>
<dbReference type="PANTHER" id="PTHR36985:SF1">
    <property type="entry name" value="TRANSLOCATION AND ASSEMBLY MODULE SUBUNIT TAMB"/>
    <property type="match status" value="1"/>
</dbReference>
<keyword evidence="4 6" id="KW-0472">Membrane</keyword>
<dbReference type="Proteomes" id="UP001597641">
    <property type="component" value="Unassembled WGS sequence"/>
</dbReference>
<dbReference type="PANTHER" id="PTHR36985">
    <property type="entry name" value="TRANSLOCATION AND ASSEMBLY MODULE SUBUNIT TAMB"/>
    <property type="match status" value="1"/>
</dbReference>
<keyword evidence="9" id="KW-1185">Reference proteome</keyword>
<evidence type="ECO:0000313" key="8">
    <source>
        <dbReference type="EMBL" id="MFD3003116.1"/>
    </source>
</evidence>
<evidence type="ECO:0000256" key="3">
    <source>
        <dbReference type="ARBA" id="ARBA00022989"/>
    </source>
</evidence>
<evidence type="ECO:0000313" key="9">
    <source>
        <dbReference type="Proteomes" id="UP001597641"/>
    </source>
</evidence>
<feature type="compositionally biased region" description="Basic and acidic residues" evidence="5">
    <location>
        <begin position="1678"/>
        <end position="1696"/>
    </location>
</feature>
<feature type="domain" description="Translocation and assembly module TamB C-terminal" evidence="7">
    <location>
        <begin position="1199"/>
        <end position="1657"/>
    </location>
</feature>
<gene>
    <name evidence="8" type="ORF">ACFS7Z_22325</name>
</gene>
<feature type="compositionally biased region" description="Acidic residues" evidence="5">
    <location>
        <begin position="1697"/>
        <end position="1706"/>
    </location>
</feature>
<evidence type="ECO:0000259" key="7">
    <source>
        <dbReference type="Pfam" id="PF04357"/>
    </source>
</evidence>
<dbReference type="InterPro" id="IPR007452">
    <property type="entry name" value="TamB_C"/>
</dbReference>
<reference evidence="9" key="1">
    <citation type="journal article" date="2019" name="Int. J. Syst. Evol. Microbiol.">
        <title>The Global Catalogue of Microorganisms (GCM) 10K type strain sequencing project: providing services to taxonomists for standard genome sequencing and annotation.</title>
        <authorList>
            <consortium name="The Broad Institute Genomics Platform"/>
            <consortium name="The Broad Institute Genome Sequencing Center for Infectious Disease"/>
            <person name="Wu L."/>
            <person name="Ma J."/>
        </authorList>
    </citation>
    <scope>NUCLEOTIDE SEQUENCE [LARGE SCALE GENOMIC DNA]</scope>
    <source>
        <strain evidence="9">KCTC 23984</strain>
    </source>
</reference>
<feature type="transmembrane region" description="Helical" evidence="6">
    <location>
        <begin position="12"/>
        <end position="35"/>
    </location>
</feature>